<feature type="signal peptide" evidence="1">
    <location>
        <begin position="1"/>
        <end position="18"/>
    </location>
</feature>
<accession>A0A8J2GZ71</accession>
<organism evidence="2 3">
    <name type="scientific">Cotesia congregata</name>
    <name type="common">Parasitoid wasp</name>
    <name type="synonym">Apanteles congregatus</name>
    <dbReference type="NCBI Taxonomy" id="51543"/>
    <lineage>
        <taxon>Eukaryota</taxon>
        <taxon>Metazoa</taxon>
        <taxon>Ecdysozoa</taxon>
        <taxon>Arthropoda</taxon>
        <taxon>Hexapoda</taxon>
        <taxon>Insecta</taxon>
        <taxon>Pterygota</taxon>
        <taxon>Neoptera</taxon>
        <taxon>Endopterygota</taxon>
        <taxon>Hymenoptera</taxon>
        <taxon>Apocrita</taxon>
        <taxon>Ichneumonoidea</taxon>
        <taxon>Braconidae</taxon>
        <taxon>Microgastrinae</taxon>
        <taxon>Cotesia</taxon>
    </lineage>
</organism>
<dbReference type="AlphaFoldDB" id="A0A8J2GZ71"/>
<dbReference type="OrthoDB" id="7610447at2759"/>
<sequence length="210" mass="23168">MDPIIILIMAICWGPAGPIIGYDCGNKILNMTTISLVDIDECDLDTEPIETTLKDIALLQLNEFEHIQITQCKIEIHRVIQHCGWQSYNSIVNNGINEYILPISHEMCQVAHDHGTLRIGNTFIDGFLPNITATRSITLAGSVNSNADCTNAQYSDPFGTWDNVFVIGTAKSTLKFQLARVKVVDNKVHLPSGTSCKLSKGSCIDPWPSH</sequence>
<gene>
    <name evidence="2" type="ORF">HICCMSTLAB_LOCUS116</name>
</gene>
<evidence type="ECO:0000313" key="2">
    <source>
        <dbReference type="EMBL" id="CAG5071967.1"/>
    </source>
</evidence>
<dbReference type="Pfam" id="PF24664">
    <property type="entry name" value="Monjiviricetes_fusion"/>
    <property type="match status" value="1"/>
</dbReference>
<protein>
    <submittedName>
        <fullName evidence="2">Uncharacterized protein</fullName>
    </submittedName>
</protein>
<reference evidence="2" key="1">
    <citation type="submission" date="2021-04" db="EMBL/GenBank/DDBJ databases">
        <authorList>
            <person name="Chebbi M.A.C M."/>
        </authorList>
    </citation>
    <scope>NUCLEOTIDE SEQUENCE</scope>
</reference>
<dbReference type="Proteomes" id="UP000786811">
    <property type="component" value="Unassembled WGS sequence"/>
</dbReference>
<name>A0A8J2GZ71_COTCN</name>
<evidence type="ECO:0000256" key="1">
    <source>
        <dbReference type="SAM" id="SignalP"/>
    </source>
</evidence>
<keyword evidence="3" id="KW-1185">Reference proteome</keyword>
<feature type="chain" id="PRO_5035256365" evidence="1">
    <location>
        <begin position="19"/>
        <end position="210"/>
    </location>
</feature>
<keyword evidence="1" id="KW-0732">Signal</keyword>
<proteinExistence type="predicted"/>
<evidence type="ECO:0000313" key="3">
    <source>
        <dbReference type="Proteomes" id="UP000786811"/>
    </source>
</evidence>
<comment type="caution">
    <text evidence="2">The sequence shown here is derived from an EMBL/GenBank/DDBJ whole genome shotgun (WGS) entry which is preliminary data.</text>
</comment>
<dbReference type="EMBL" id="CAJNRD030000689">
    <property type="protein sequence ID" value="CAG5071967.1"/>
    <property type="molecule type" value="Genomic_DNA"/>
</dbReference>